<sequence>MSYTEFDSYLPNFFALYHALWQKQDHSVVRQGLKCNVIDLEGYDKMHPFTFDAVDLSRYPDAMLPNGATSMLIRSEYESFFDDVSGIECNFIVHGSAGIGKTNFLGYVLIRRLLARQPVTYQVDRPGSRVLCFTCDGFFTLPEQDSEYDPIFQREDVWHLIDNIQEDPMVHVNTAHTQALMWGTCGKAIFTTFWPDNLGFNIEWSPGYDVALQRWMAPCPWDEIFAMSALTADRHDAEFLLWTYTHFGSNAHTCMQVSYDPSYAEHYVNELEDAHNNFWSLPPSLREIEAQYNRSLFAVKPGDTRVELLPYPVSQVASKIFAEGLVSVDPNAAKEAVSNLLHSPDARAEGELLYRQVVVALMSRFGGTFELGSRDSEHCQPADEGLLLRANFEVPHEGQLAYQTQSQLAQLAKNYPHILHTSEHALLHPGIDAIMFDASTSIVWLMQVTYGSPRPISSHGLVFLLDAVRGSAYEPSPLRPWRLIFVTPPQQDITDSFQLGGSDKSEYFTSMFWDTRMNSYVMQLRDTDDDVHSSNSAYKQWGFPLWKNSLISLPRCITNFAHLAQRPWCAIGSDCVDQVILGLWGTFMRTPGTHLLGVMSNEQPIGRALHMRFPRGNLGMYY</sequence>
<dbReference type="PANTHER" id="PTHR33129:SF1">
    <property type="entry name" value="ATP-BINDING PROTEIN"/>
    <property type="match status" value="1"/>
</dbReference>
<evidence type="ECO:0000313" key="1">
    <source>
        <dbReference type="EMBL" id="KIK42571.1"/>
    </source>
</evidence>
<protein>
    <submittedName>
        <fullName evidence="1">Uncharacterized protein</fullName>
    </submittedName>
</protein>
<dbReference type="OrthoDB" id="2340858at2759"/>
<proteinExistence type="predicted"/>
<gene>
    <name evidence="1" type="ORF">CY34DRAFT_804819</name>
</gene>
<dbReference type="InterPro" id="IPR052980">
    <property type="entry name" value="Crinkler_effector"/>
</dbReference>
<dbReference type="EMBL" id="KN835235">
    <property type="protein sequence ID" value="KIK42571.1"/>
    <property type="molecule type" value="Genomic_DNA"/>
</dbReference>
<accession>A0A0D0AL47</accession>
<dbReference type="HOGENOM" id="CLU_424632_0_0_1"/>
<organism evidence="1 2">
    <name type="scientific">Suillus luteus UH-Slu-Lm8-n1</name>
    <dbReference type="NCBI Taxonomy" id="930992"/>
    <lineage>
        <taxon>Eukaryota</taxon>
        <taxon>Fungi</taxon>
        <taxon>Dikarya</taxon>
        <taxon>Basidiomycota</taxon>
        <taxon>Agaricomycotina</taxon>
        <taxon>Agaricomycetes</taxon>
        <taxon>Agaricomycetidae</taxon>
        <taxon>Boletales</taxon>
        <taxon>Suillineae</taxon>
        <taxon>Suillaceae</taxon>
        <taxon>Suillus</taxon>
    </lineage>
</organism>
<dbReference type="InParanoid" id="A0A0D0AL47"/>
<dbReference type="AlphaFoldDB" id="A0A0D0AL47"/>
<evidence type="ECO:0000313" key="2">
    <source>
        <dbReference type="Proteomes" id="UP000054485"/>
    </source>
</evidence>
<reference evidence="1 2" key="1">
    <citation type="submission" date="2014-04" db="EMBL/GenBank/DDBJ databases">
        <authorList>
            <consortium name="DOE Joint Genome Institute"/>
            <person name="Kuo A."/>
            <person name="Ruytinx J."/>
            <person name="Rineau F."/>
            <person name="Colpaert J."/>
            <person name="Kohler A."/>
            <person name="Nagy L.G."/>
            <person name="Floudas D."/>
            <person name="Copeland A."/>
            <person name="Barry K.W."/>
            <person name="Cichocki N."/>
            <person name="Veneault-Fourrey C."/>
            <person name="LaButti K."/>
            <person name="Lindquist E.A."/>
            <person name="Lipzen A."/>
            <person name="Lundell T."/>
            <person name="Morin E."/>
            <person name="Murat C."/>
            <person name="Sun H."/>
            <person name="Tunlid A."/>
            <person name="Henrissat B."/>
            <person name="Grigoriev I.V."/>
            <person name="Hibbett D.S."/>
            <person name="Martin F."/>
            <person name="Nordberg H.P."/>
            <person name="Cantor M.N."/>
            <person name="Hua S.X."/>
        </authorList>
    </citation>
    <scope>NUCLEOTIDE SEQUENCE [LARGE SCALE GENOMIC DNA]</scope>
    <source>
        <strain evidence="1 2">UH-Slu-Lm8-n1</strain>
    </source>
</reference>
<dbReference type="Proteomes" id="UP000054485">
    <property type="component" value="Unassembled WGS sequence"/>
</dbReference>
<dbReference type="PANTHER" id="PTHR33129">
    <property type="entry name" value="PROTEIN KINASE DOMAIN-CONTAINING PROTEIN-RELATED"/>
    <property type="match status" value="1"/>
</dbReference>
<name>A0A0D0AL47_9AGAM</name>
<reference evidence="2" key="2">
    <citation type="submission" date="2015-01" db="EMBL/GenBank/DDBJ databases">
        <title>Evolutionary Origins and Diversification of the Mycorrhizal Mutualists.</title>
        <authorList>
            <consortium name="DOE Joint Genome Institute"/>
            <consortium name="Mycorrhizal Genomics Consortium"/>
            <person name="Kohler A."/>
            <person name="Kuo A."/>
            <person name="Nagy L.G."/>
            <person name="Floudas D."/>
            <person name="Copeland A."/>
            <person name="Barry K.W."/>
            <person name="Cichocki N."/>
            <person name="Veneault-Fourrey C."/>
            <person name="LaButti K."/>
            <person name="Lindquist E.A."/>
            <person name="Lipzen A."/>
            <person name="Lundell T."/>
            <person name="Morin E."/>
            <person name="Murat C."/>
            <person name="Riley R."/>
            <person name="Ohm R."/>
            <person name="Sun H."/>
            <person name="Tunlid A."/>
            <person name="Henrissat B."/>
            <person name="Grigoriev I.V."/>
            <person name="Hibbett D.S."/>
            <person name="Martin F."/>
        </authorList>
    </citation>
    <scope>NUCLEOTIDE SEQUENCE [LARGE SCALE GENOMIC DNA]</scope>
    <source>
        <strain evidence="2">UH-Slu-Lm8-n1</strain>
    </source>
</reference>
<keyword evidence="2" id="KW-1185">Reference proteome</keyword>